<evidence type="ECO:0000313" key="3">
    <source>
        <dbReference type="RefSeq" id="XP_065673071.1"/>
    </source>
</evidence>
<gene>
    <name evidence="3" type="primary">LOC136090388</name>
</gene>
<protein>
    <submittedName>
        <fullName evidence="3">Uncharacterized protein LOC136090388</fullName>
    </submittedName>
</protein>
<dbReference type="RefSeq" id="XP_065673071.1">
    <property type="nucleotide sequence ID" value="XM_065816999.1"/>
</dbReference>
<accession>A0ABM4DF84</accession>
<dbReference type="PANTHER" id="PTHR36159">
    <property type="entry name" value="PROTEIN CBG23766"/>
    <property type="match status" value="1"/>
</dbReference>
<sequence length="166" mass="18847">MCYQQMQKVCTRIGTERPRYVIIAFQTNKSGDQNGNVLLFDHCDVKNIFISLNPERYPAVDYNLSFPNQQFLRAYRDAAVFNGKLYGMNEMITQSNINPSDYKNLYSVFVFDVNKKSEKLLSGSVKIKIPATFNTAVPAGTVAVVVTISDKILQLQSDGRNFYSVY</sequence>
<evidence type="ECO:0000313" key="2">
    <source>
        <dbReference type="Proteomes" id="UP001652625"/>
    </source>
</evidence>
<dbReference type="PANTHER" id="PTHR36159:SF1">
    <property type="entry name" value="RETROVIRUS-RELATED POL POLYPROTEIN FROM TRANSPOSON 412-LIKE PROTEIN"/>
    <property type="match status" value="1"/>
</dbReference>
<proteinExistence type="predicted"/>
<evidence type="ECO:0000259" key="1">
    <source>
        <dbReference type="Pfam" id="PF21738"/>
    </source>
</evidence>
<organism evidence="2 3">
    <name type="scientific">Hydra vulgaris</name>
    <name type="common">Hydra</name>
    <name type="synonym">Hydra attenuata</name>
    <dbReference type="NCBI Taxonomy" id="6087"/>
    <lineage>
        <taxon>Eukaryota</taxon>
        <taxon>Metazoa</taxon>
        <taxon>Cnidaria</taxon>
        <taxon>Hydrozoa</taxon>
        <taxon>Hydroidolina</taxon>
        <taxon>Anthoathecata</taxon>
        <taxon>Aplanulata</taxon>
        <taxon>Hydridae</taxon>
        <taxon>Hydra</taxon>
    </lineage>
</organism>
<dbReference type="GeneID" id="136090388"/>
<name>A0ABM4DF84_HYDVU</name>
<keyword evidence="2" id="KW-1185">Reference proteome</keyword>
<reference evidence="3" key="1">
    <citation type="submission" date="2025-08" db="UniProtKB">
        <authorList>
            <consortium name="RefSeq"/>
        </authorList>
    </citation>
    <scope>IDENTIFICATION</scope>
</reference>
<feature type="domain" description="Double jelly roll-like" evidence="1">
    <location>
        <begin position="14"/>
        <end position="152"/>
    </location>
</feature>
<dbReference type="Pfam" id="PF21738">
    <property type="entry name" value="DJR-like_dom"/>
    <property type="match status" value="1"/>
</dbReference>
<dbReference type="InterPro" id="IPR049512">
    <property type="entry name" value="DJR-like_dom"/>
</dbReference>
<dbReference type="Proteomes" id="UP001652625">
    <property type="component" value="Chromosome 13"/>
</dbReference>